<feature type="domain" description="EGF-like" evidence="6">
    <location>
        <begin position="1"/>
        <end position="18"/>
    </location>
</feature>
<dbReference type="EMBL" id="HACG01050641">
    <property type="protein sequence ID" value="CEK97506.1"/>
    <property type="molecule type" value="Transcribed_RNA"/>
</dbReference>
<feature type="disulfide bond" evidence="5">
    <location>
        <begin position="8"/>
        <end position="17"/>
    </location>
</feature>
<keyword evidence="1 5" id="KW-0245">EGF-like domain</keyword>
<keyword evidence="2" id="KW-0732">Signal</keyword>
<evidence type="ECO:0000256" key="1">
    <source>
        <dbReference type="ARBA" id="ARBA00022536"/>
    </source>
</evidence>
<accession>A0A0B7BYT1</accession>
<dbReference type="InterPro" id="IPR000742">
    <property type="entry name" value="EGF"/>
</dbReference>
<dbReference type="PANTHER" id="PTHR24043:SF8">
    <property type="entry name" value="EGF-LIKE DOMAIN-CONTAINING PROTEIN"/>
    <property type="match status" value="1"/>
</dbReference>
<dbReference type="InterPro" id="IPR002049">
    <property type="entry name" value="LE_dom"/>
</dbReference>
<dbReference type="PROSITE" id="PS50026">
    <property type="entry name" value="EGF_3"/>
    <property type="match status" value="1"/>
</dbReference>
<comment type="caution">
    <text evidence="5">Lacks conserved residue(s) required for the propagation of feature annotation.</text>
</comment>
<evidence type="ECO:0000256" key="5">
    <source>
        <dbReference type="PROSITE-ProRule" id="PRU00076"/>
    </source>
</evidence>
<dbReference type="PANTHER" id="PTHR24043">
    <property type="entry name" value="SCAVENGER RECEPTOR CLASS F"/>
    <property type="match status" value="1"/>
</dbReference>
<keyword evidence="4 5" id="KW-1015">Disulfide bond</keyword>
<sequence>KRFGRCKCLPGYKGHKCEDMCSVGTYGQDCLKNCSCEHGNCHHVSGVCKCELGWAGQWCNETCPPGKFGPDCK</sequence>
<keyword evidence="3" id="KW-0677">Repeat</keyword>
<dbReference type="Gene3D" id="2.170.300.10">
    <property type="entry name" value="Tie2 ligand-binding domain superfamily"/>
    <property type="match status" value="1"/>
</dbReference>
<evidence type="ECO:0000256" key="4">
    <source>
        <dbReference type="ARBA" id="ARBA00023157"/>
    </source>
</evidence>
<reference evidence="7" key="1">
    <citation type="submission" date="2014-12" db="EMBL/GenBank/DDBJ databases">
        <title>Insight into the proteome of Arion vulgaris.</title>
        <authorList>
            <person name="Aradska J."/>
            <person name="Bulat T."/>
            <person name="Smidak R."/>
            <person name="Sarate P."/>
            <person name="Gangsoo J."/>
            <person name="Sialana F."/>
            <person name="Bilban M."/>
            <person name="Lubec G."/>
        </authorList>
    </citation>
    <scope>NUCLEOTIDE SEQUENCE</scope>
    <source>
        <tissue evidence="7">Skin</tissue>
    </source>
</reference>
<dbReference type="FunFam" id="2.170.300.10:FF:000041">
    <property type="entry name" value="Tyrosine protein kinase receptor tie-1, putative"/>
    <property type="match status" value="1"/>
</dbReference>
<dbReference type="GO" id="GO:0005044">
    <property type="term" value="F:scavenger receptor activity"/>
    <property type="evidence" value="ECO:0007669"/>
    <property type="project" value="InterPro"/>
</dbReference>
<evidence type="ECO:0000256" key="2">
    <source>
        <dbReference type="ARBA" id="ARBA00022729"/>
    </source>
</evidence>
<dbReference type="PROSITE" id="PS00022">
    <property type="entry name" value="EGF_1"/>
    <property type="match status" value="1"/>
</dbReference>
<evidence type="ECO:0000256" key="3">
    <source>
        <dbReference type="ARBA" id="ARBA00022737"/>
    </source>
</evidence>
<dbReference type="AlphaFoldDB" id="A0A0B7BYT1"/>
<dbReference type="Pfam" id="PF00053">
    <property type="entry name" value="EGF_laminin"/>
    <property type="match status" value="1"/>
</dbReference>
<gene>
    <name evidence="7" type="primary">ORF215980</name>
</gene>
<protein>
    <recommendedName>
        <fullName evidence="6">EGF-like domain-containing protein</fullName>
    </recommendedName>
</protein>
<evidence type="ECO:0000313" key="7">
    <source>
        <dbReference type="EMBL" id="CEK97506.1"/>
    </source>
</evidence>
<proteinExistence type="predicted"/>
<evidence type="ECO:0000259" key="6">
    <source>
        <dbReference type="PROSITE" id="PS50026"/>
    </source>
</evidence>
<dbReference type="InterPro" id="IPR042635">
    <property type="entry name" value="MEGF10/SREC1/2-like"/>
</dbReference>
<name>A0A0B7BYT1_9EUPU</name>
<feature type="non-terminal residue" evidence="7">
    <location>
        <position position="1"/>
    </location>
</feature>
<feature type="non-terminal residue" evidence="7">
    <location>
        <position position="73"/>
    </location>
</feature>
<organism evidence="7">
    <name type="scientific">Arion vulgaris</name>
    <dbReference type="NCBI Taxonomy" id="1028688"/>
    <lineage>
        <taxon>Eukaryota</taxon>
        <taxon>Metazoa</taxon>
        <taxon>Spiralia</taxon>
        <taxon>Lophotrochozoa</taxon>
        <taxon>Mollusca</taxon>
        <taxon>Gastropoda</taxon>
        <taxon>Heterobranchia</taxon>
        <taxon>Euthyneura</taxon>
        <taxon>Panpulmonata</taxon>
        <taxon>Eupulmonata</taxon>
        <taxon>Stylommatophora</taxon>
        <taxon>Helicina</taxon>
        <taxon>Arionoidea</taxon>
        <taxon>Arionidae</taxon>
        <taxon>Arion</taxon>
    </lineage>
</organism>